<dbReference type="GO" id="GO:0003677">
    <property type="term" value="F:DNA binding"/>
    <property type="evidence" value="ECO:0007669"/>
    <property type="project" value="InterPro"/>
</dbReference>
<gene>
    <name evidence="2" type="ORF">PS847_00852</name>
</gene>
<organism evidence="2 3">
    <name type="scientific">Pseudomonas fluorescens</name>
    <dbReference type="NCBI Taxonomy" id="294"/>
    <lineage>
        <taxon>Bacteria</taxon>
        <taxon>Pseudomonadati</taxon>
        <taxon>Pseudomonadota</taxon>
        <taxon>Gammaproteobacteria</taxon>
        <taxon>Pseudomonadales</taxon>
        <taxon>Pseudomonadaceae</taxon>
        <taxon>Pseudomonas</taxon>
    </lineage>
</organism>
<reference evidence="2 3" key="1">
    <citation type="submission" date="2019-09" db="EMBL/GenBank/DDBJ databases">
        <authorList>
            <person name="Chandra G."/>
            <person name="Truman W A."/>
        </authorList>
    </citation>
    <scope>NUCLEOTIDE SEQUENCE [LARGE SCALE GENOMIC DNA]</scope>
    <source>
        <strain evidence="2">PS847</strain>
    </source>
</reference>
<dbReference type="AlphaFoldDB" id="A0A5E7HI64"/>
<dbReference type="PROSITE" id="PS50943">
    <property type="entry name" value="HTH_CROC1"/>
    <property type="match status" value="1"/>
</dbReference>
<dbReference type="SUPFAM" id="SSF47413">
    <property type="entry name" value="lambda repressor-like DNA-binding domains"/>
    <property type="match status" value="1"/>
</dbReference>
<protein>
    <recommendedName>
        <fullName evidence="1">HTH cro/C1-type domain-containing protein</fullName>
    </recommendedName>
</protein>
<proteinExistence type="predicted"/>
<dbReference type="InterPro" id="IPR001387">
    <property type="entry name" value="Cro/C1-type_HTH"/>
</dbReference>
<evidence type="ECO:0000259" key="1">
    <source>
        <dbReference type="PROSITE" id="PS50943"/>
    </source>
</evidence>
<dbReference type="Proteomes" id="UP000326067">
    <property type="component" value="Unassembled WGS sequence"/>
</dbReference>
<dbReference type="SMART" id="SM00530">
    <property type="entry name" value="HTH_XRE"/>
    <property type="match status" value="1"/>
</dbReference>
<dbReference type="Gene3D" id="1.10.260.40">
    <property type="entry name" value="lambda repressor-like DNA-binding domains"/>
    <property type="match status" value="1"/>
</dbReference>
<dbReference type="CDD" id="cd00093">
    <property type="entry name" value="HTH_XRE"/>
    <property type="match status" value="1"/>
</dbReference>
<sequence length="158" mass="17429">MPLKQSLAAVVRLVRRSRGLNKDDLQGVLDQKHIYNLENARSSVTLDTLEELASALGVDLLTLLTVAASLDRGQSHDQLLKHLGEEGSELDALGIMKQWPGEFHEGLLVGMPAGRRTPLPKIQAIRACRQRGMNQKETAKELGLSTATVSRNWKIDLE</sequence>
<feature type="domain" description="HTH cro/C1-type" evidence="1">
    <location>
        <begin position="11"/>
        <end position="63"/>
    </location>
</feature>
<dbReference type="InterPro" id="IPR010982">
    <property type="entry name" value="Lambda_DNA-bd_dom_sf"/>
</dbReference>
<dbReference type="EMBL" id="CABVIC010000001">
    <property type="protein sequence ID" value="VVO62087.1"/>
    <property type="molecule type" value="Genomic_DNA"/>
</dbReference>
<accession>A0A5E7HI64</accession>
<name>A0A5E7HI64_PSEFL</name>
<dbReference type="RefSeq" id="WP_191636958.1">
    <property type="nucleotide sequence ID" value="NZ_CABVIC010000001.1"/>
</dbReference>
<evidence type="ECO:0000313" key="3">
    <source>
        <dbReference type="Proteomes" id="UP000326067"/>
    </source>
</evidence>
<dbReference type="Pfam" id="PF01381">
    <property type="entry name" value="HTH_3"/>
    <property type="match status" value="1"/>
</dbReference>
<evidence type="ECO:0000313" key="2">
    <source>
        <dbReference type="EMBL" id="VVO62087.1"/>
    </source>
</evidence>